<evidence type="ECO:0000256" key="1">
    <source>
        <dbReference type="SAM" id="MobiDB-lite"/>
    </source>
</evidence>
<feature type="region of interest" description="Disordered" evidence="1">
    <location>
        <begin position="1"/>
        <end position="21"/>
    </location>
</feature>
<comment type="caution">
    <text evidence="3">The sequence shown here is derived from an EMBL/GenBank/DDBJ whole genome shotgun (WGS) entry which is preliminary data.</text>
</comment>
<feature type="compositionally biased region" description="Basic and acidic residues" evidence="1">
    <location>
        <begin position="8"/>
        <end position="20"/>
    </location>
</feature>
<proteinExistence type="predicted"/>
<dbReference type="AlphaFoldDB" id="A0AAD5T0Z7"/>
<organism evidence="3 4">
    <name type="scientific">Physocladia obscura</name>
    <dbReference type="NCBI Taxonomy" id="109957"/>
    <lineage>
        <taxon>Eukaryota</taxon>
        <taxon>Fungi</taxon>
        <taxon>Fungi incertae sedis</taxon>
        <taxon>Chytridiomycota</taxon>
        <taxon>Chytridiomycota incertae sedis</taxon>
        <taxon>Chytridiomycetes</taxon>
        <taxon>Chytridiales</taxon>
        <taxon>Chytriomycetaceae</taxon>
        <taxon>Physocladia</taxon>
    </lineage>
</organism>
<name>A0AAD5T0Z7_9FUNG</name>
<dbReference type="EMBL" id="JADGJH010000929">
    <property type="protein sequence ID" value="KAJ3120866.1"/>
    <property type="molecule type" value="Genomic_DNA"/>
</dbReference>
<gene>
    <name evidence="3" type="ORF">HK100_012615</name>
</gene>
<evidence type="ECO:0000313" key="3">
    <source>
        <dbReference type="EMBL" id="KAJ3120866.1"/>
    </source>
</evidence>
<accession>A0AAD5T0Z7</accession>
<dbReference type="Proteomes" id="UP001211907">
    <property type="component" value="Unassembled WGS sequence"/>
</dbReference>
<feature type="transmembrane region" description="Helical" evidence="2">
    <location>
        <begin position="264"/>
        <end position="284"/>
    </location>
</feature>
<evidence type="ECO:0000256" key="2">
    <source>
        <dbReference type="SAM" id="Phobius"/>
    </source>
</evidence>
<keyword evidence="2" id="KW-0812">Transmembrane</keyword>
<keyword evidence="4" id="KW-1185">Reference proteome</keyword>
<protein>
    <submittedName>
        <fullName evidence="3">Uncharacterized protein</fullName>
    </submittedName>
</protein>
<keyword evidence="2" id="KW-1133">Transmembrane helix</keyword>
<evidence type="ECO:0000313" key="4">
    <source>
        <dbReference type="Proteomes" id="UP001211907"/>
    </source>
</evidence>
<reference evidence="3" key="1">
    <citation type="submission" date="2020-05" db="EMBL/GenBank/DDBJ databases">
        <title>Phylogenomic resolution of chytrid fungi.</title>
        <authorList>
            <person name="Stajich J.E."/>
            <person name="Amses K."/>
            <person name="Simmons R."/>
            <person name="Seto K."/>
            <person name="Myers J."/>
            <person name="Bonds A."/>
            <person name="Quandt C.A."/>
            <person name="Barry K."/>
            <person name="Liu P."/>
            <person name="Grigoriev I."/>
            <person name="Longcore J.E."/>
            <person name="James T.Y."/>
        </authorList>
    </citation>
    <scope>NUCLEOTIDE SEQUENCE</scope>
    <source>
        <strain evidence="3">JEL0513</strain>
    </source>
</reference>
<keyword evidence="2" id="KW-0472">Membrane</keyword>
<sequence length="361" mass="39870">MNVAQLAHENDTIRNSKGEPSKVSPRFTIPITLGYIALSRSVEITQDLTTRLITFLLAPEIILVPGYPPISTDLDFYHYQAKPAYYIQSFSSPLLSTYLLQLRLLYTPGDTNITAQRMGMLNFNCLTVIEELLNSLLPSPKSNIFLLDDNGLMIASTMNGTVESSIFVAPNLTFRYNSYSNNPDPHVNAVGTFLALNFGISATTNAFTIPTNFTINFMTIAETSYIVATQLVYMTGTDQVYTLVSFMPRSDFYGTSDSAFRDGLMASLLIAVGGLFLSGVLAYLGSIPLKRLAKSMEKLTKFDFSVLESGTLNSTSLVSELNNVETTFLIMVKAFARQIRKNRELKESSHKQSTTAPGLQL</sequence>